<dbReference type="InterPro" id="IPR022172">
    <property type="entry name" value="DUF3703"/>
</dbReference>
<sequence>MQAKTQHAFEQEMALARQAYLAQQYDVSFARLERAHILGQRYFFPHLITHAWMFRVGMRTRRWREVIGQTLRLVAVVPGFLFGWVPIGNTGGANVSALRPMPIPEDLKAVVPSQNARPEYRARVLVWLLIGLVLLIALTRIV</sequence>
<evidence type="ECO:0000313" key="3">
    <source>
        <dbReference type="Proteomes" id="UP000614811"/>
    </source>
</evidence>
<protein>
    <recommendedName>
        <fullName evidence="4">DUF3703 domain-containing protein</fullName>
    </recommendedName>
</protein>
<evidence type="ECO:0008006" key="4">
    <source>
        <dbReference type="Google" id="ProtNLM"/>
    </source>
</evidence>
<proteinExistence type="predicted"/>
<evidence type="ECO:0000313" key="2">
    <source>
        <dbReference type="EMBL" id="GGZ96489.1"/>
    </source>
</evidence>
<reference evidence="2" key="1">
    <citation type="journal article" date="2014" name="Int. J. Syst. Evol. Microbiol.">
        <title>Complete genome sequence of Corynebacterium casei LMG S-19264T (=DSM 44701T), isolated from a smear-ripened cheese.</title>
        <authorList>
            <consortium name="US DOE Joint Genome Institute (JGI-PGF)"/>
            <person name="Walter F."/>
            <person name="Albersmeier A."/>
            <person name="Kalinowski J."/>
            <person name="Ruckert C."/>
        </authorList>
    </citation>
    <scope>NUCLEOTIDE SEQUENCE</scope>
    <source>
        <strain evidence="2">KCTC 12711</strain>
    </source>
</reference>
<dbReference type="Proteomes" id="UP000614811">
    <property type="component" value="Unassembled WGS sequence"/>
</dbReference>
<dbReference type="Pfam" id="PF12487">
    <property type="entry name" value="DUF3703"/>
    <property type="match status" value="1"/>
</dbReference>
<keyword evidence="3" id="KW-1185">Reference proteome</keyword>
<comment type="caution">
    <text evidence="2">The sequence shown here is derived from an EMBL/GenBank/DDBJ whole genome shotgun (WGS) entry which is preliminary data.</text>
</comment>
<keyword evidence="1" id="KW-0812">Transmembrane</keyword>
<gene>
    <name evidence="2" type="ORF">GCM10008090_00900</name>
</gene>
<keyword evidence="1" id="KW-0472">Membrane</keyword>
<dbReference type="EMBL" id="BMXA01000001">
    <property type="protein sequence ID" value="GGZ96489.1"/>
    <property type="molecule type" value="Genomic_DNA"/>
</dbReference>
<feature type="transmembrane region" description="Helical" evidence="1">
    <location>
        <begin position="124"/>
        <end position="141"/>
    </location>
</feature>
<dbReference type="AlphaFoldDB" id="A0A918RG33"/>
<evidence type="ECO:0000256" key="1">
    <source>
        <dbReference type="SAM" id="Phobius"/>
    </source>
</evidence>
<accession>A0A918RG33</accession>
<organism evidence="2 3">
    <name type="scientific">Arenicella chitinivorans</name>
    <dbReference type="NCBI Taxonomy" id="1329800"/>
    <lineage>
        <taxon>Bacteria</taxon>
        <taxon>Pseudomonadati</taxon>
        <taxon>Pseudomonadota</taxon>
        <taxon>Gammaproteobacteria</taxon>
        <taxon>Arenicellales</taxon>
        <taxon>Arenicellaceae</taxon>
        <taxon>Arenicella</taxon>
    </lineage>
</organism>
<name>A0A918RG33_9GAMM</name>
<keyword evidence="1" id="KW-1133">Transmembrane helix</keyword>
<dbReference type="RefSeq" id="WP_189398041.1">
    <property type="nucleotide sequence ID" value="NZ_BMXA01000001.1"/>
</dbReference>
<reference evidence="2" key="2">
    <citation type="submission" date="2020-09" db="EMBL/GenBank/DDBJ databases">
        <authorList>
            <person name="Sun Q."/>
            <person name="Kim S."/>
        </authorList>
    </citation>
    <scope>NUCLEOTIDE SEQUENCE</scope>
    <source>
        <strain evidence="2">KCTC 12711</strain>
    </source>
</reference>